<proteinExistence type="predicted"/>
<dbReference type="Proteomes" id="UP001195483">
    <property type="component" value="Unassembled WGS sequence"/>
</dbReference>
<evidence type="ECO:0000256" key="1">
    <source>
        <dbReference type="SAM" id="MobiDB-lite"/>
    </source>
</evidence>
<feature type="compositionally biased region" description="Low complexity" evidence="1">
    <location>
        <begin position="71"/>
        <end position="81"/>
    </location>
</feature>
<reference evidence="2" key="2">
    <citation type="journal article" date="2021" name="Genome Biol. Evol.">
        <title>Developing a high-quality reference genome for a parasitic bivalve with doubly uniparental inheritance (Bivalvia: Unionida).</title>
        <authorList>
            <person name="Smith C.H."/>
        </authorList>
    </citation>
    <scope>NUCLEOTIDE SEQUENCE</scope>
    <source>
        <strain evidence="2">CHS0354</strain>
        <tissue evidence="2">Mantle</tissue>
    </source>
</reference>
<dbReference type="AlphaFoldDB" id="A0AAE0W8A6"/>
<feature type="compositionally biased region" description="Basic and acidic residues" evidence="1">
    <location>
        <begin position="59"/>
        <end position="70"/>
    </location>
</feature>
<feature type="compositionally biased region" description="Polar residues" evidence="1">
    <location>
        <begin position="135"/>
        <end position="151"/>
    </location>
</feature>
<evidence type="ECO:0000313" key="3">
    <source>
        <dbReference type="Proteomes" id="UP001195483"/>
    </source>
</evidence>
<reference evidence="2" key="3">
    <citation type="submission" date="2023-05" db="EMBL/GenBank/DDBJ databases">
        <authorList>
            <person name="Smith C.H."/>
        </authorList>
    </citation>
    <scope>NUCLEOTIDE SEQUENCE</scope>
    <source>
        <strain evidence="2">CHS0354</strain>
        <tissue evidence="2">Mantle</tissue>
    </source>
</reference>
<keyword evidence="3" id="KW-1185">Reference proteome</keyword>
<feature type="region of interest" description="Disordered" evidence="1">
    <location>
        <begin position="42"/>
        <end position="100"/>
    </location>
</feature>
<gene>
    <name evidence="2" type="ORF">CHS0354_042927</name>
</gene>
<organism evidence="2 3">
    <name type="scientific">Potamilus streckersoni</name>
    <dbReference type="NCBI Taxonomy" id="2493646"/>
    <lineage>
        <taxon>Eukaryota</taxon>
        <taxon>Metazoa</taxon>
        <taxon>Spiralia</taxon>
        <taxon>Lophotrochozoa</taxon>
        <taxon>Mollusca</taxon>
        <taxon>Bivalvia</taxon>
        <taxon>Autobranchia</taxon>
        <taxon>Heteroconchia</taxon>
        <taxon>Palaeoheterodonta</taxon>
        <taxon>Unionida</taxon>
        <taxon>Unionoidea</taxon>
        <taxon>Unionidae</taxon>
        <taxon>Ambleminae</taxon>
        <taxon>Lampsilini</taxon>
        <taxon>Potamilus</taxon>
    </lineage>
</organism>
<comment type="caution">
    <text evidence="2">The sequence shown here is derived from an EMBL/GenBank/DDBJ whole genome shotgun (WGS) entry which is preliminary data.</text>
</comment>
<evidence type="ECO:0000313" key="2">
    <source>
        <dbReference type="EMBL" id="KAK3603915.1"/>
    </source>
</evidence>
<feature type="region of interest" description="Disordered" evidence="1">
    <location>
        <begin position="124"/>
        <end position="151"/>
    </location>
</feature>
<accession>A0AAE0W8A6</accession>
<name>A0AAE0W8A6_9BIVA</name>
<sequence>MNPNQVLNNRATTTTATAIDGTASTADEAHDTPADNRAAITATTPLPTINSSTYGTQKQEVHDGPADKRAAITATTPLPTINSSTYGTQKQEVHDGPADNRTAITAITPETTFTNHPTYITLQQQQEAHDGPVTTAGNQGRNNSASTTTTN</sequence>
<protein>
    <submittedName>
        <fullName evidence="2">Uncharacterized protein</fullName>
    </submittedName>
</protein>
<reference evidence="2" key="1">
    <citation type="journal article" date="2021" name="Genome Biol. Evol.">
        <title>A High-Quality Reference Genome for a Parasitic Bivalve with Doubly Uniparental Inheritance (Bivalvia: Unionida).</title>
        <authorList>
            <person name="Smith C.H."/>
        </authorList>
    </citation>
    <scope>NUCLEOTIDE SEQUENCE</scope>
    <source>
        <strain evidence="2">CHS0354</strain>
    </source>
</reference>
<dbReference type="EMBL" id="JAEAOA010002358">
    <property type="protein sequence ID" value="KAK3603915.1"/>
    <property type="molecule type" value="Genomic_DNA"/>
</dbReference>